<dbReference type="AlphaFoldDB" id="A0A370E1M4"/>
<reference evidence="1 2" key="1">
    <citation type="journal article" date="2018" name="ISME J.">
        <title>Endosymbiont genomes yield clues of tubeworm success.</title>
        <authorList>
            <person name="Li Y."/>
            <person name="Liles M.R."/>
            <person name="Halanych K.M."/>
        </authorList>
    </citation>
    <scope>NUCLEOTIDE SEQUENCE [LARGE SCALE GENOMIC DNA]</scope>
    <source>
        <strain evidence="1">A1422</strain>
    </source>
</reference>
<dbReference type="Proteomes" id="UP000255508">
    <property type="component" value="Unassembled WGS sequence"/>
</dbReference>
<comment type="caution">
    <text evidence="1">The sequence shown here is derived from an EMBL/GenBank/DDBJ whole genome shotgun (WGS) entry which is preliminary data.</text>
</comment>
<organism evidence="1 2">
    <name type="scientific">endosymbiont of Lamellibrachia luymesi</name>
    <dbReference type="NCBI Taxonomy" id="2200907"/>
    <lineage>
        <taxon>Bacteria</taxon>
        <taxon>Pseudomonadati</taxon>
        <taxon>Pseudomonadota</taxon>
        <taxon>Gammaproteobacteria</taxon>
        <taxon>sulfur-oxidizing symbionts</taxon>
    </lineage>
</organism>
<gene>
    <name evidence="1" type="ORF">DIZ79_03830</name>
</gene>
<name>A0A370E1M4_9GAMM</name>
<dbReference type="EMBL" id="QFXD01000070">
    <property type="protein sequence ID" value="RDH92293.1"/>
    <property type="molecule type" value="Genomic_DNA"/>
</dbReference>
<protein>
    <submittedName>
        <fullName evidence="1">Uncharacterized protein</fullName>
    </submittedName>
</protein>
<accession>A0A370E1M4</accession>
<sequence length="87" mass="9733">MDAIATLPAQLQETETCHCCVRFESPQPTLDIHARTWSVRCPCGNQTEEYDEITDAIAAWNLQNSPNGDWILTHTGLTWSTILVQSS</sequence>
<proteinExistence type="predicted"/>
<evidence type="ECO:0000313" key="2">
    <source>
        <dbReference type="Proteomes" id="UP000255508"/>
    </source>
</evidence>
<evidence type="ECO:0000313" key="1">
    <source>
        <dbReference type="EMBL" id="RDH92293.1"/>
    </source>
</evidence>